<dbReference type="Pfam" id="PF18052">
    <property type="entry name" value="Rx_N"/>
    <property type="match status" value="1"/>
</dbReference>
<dbReference type="InterPro" id="IPR058922">
    <property type="entry name" value="WHD_DRP"/>
</dbReference>
<feature type="domain" description="Disease resistance protein winged helix" evidence="10">
    <location>
        <begin position="330"/>
        <end position="407"/>
    </location>
</feature>
<evidence type="ECO:0000313" key="14">
    <source>
        <dbReference type="Proteomes" id="UP000636709"/>
    </source>
</evidence>
<dbReference type="Pfam" id="PF23559">
    <property type="entry name" value="WHD_DRP"/>
    <property type="match status" value="1"/>
</dbReference>
<dbReference type="InterPro" id="IPR041118">
    <property type="entry name" value="Rx_N"/>
</dbReference>
<feature type="domain" description="Disease resistance R13L4/SHOC-2-like LRR" evidence="11">
    <location>
        <begin position="454"/>
        <end position="579"/>
    </location>
</feature>
<dbReference type="EMBL" id="JACEFO010002806">
    <property type="protein sequence ID" value="KAF8648718.1"/>
    <property type="molecule type" value="Genomic_DNA"/>
</dbReference>
<dbReference type="InterPro" id="IPR002182">
    <property type="entry name" value="NB-ARC"/>
</dbReference>
<dbReference type="Pfam" id="PF23598">
    <property type="entry name" value="LRR_14"/>
    <property type="match status" value="1"/>
</dbReference>
<dbReference type="Pfam" id="PF00931">
    <property type="entry name" value="NB-ARC"/>
    <property type="match status" value="1"/>
</dbReference>
<organism evidence="13 14">
    <name type="scientific">Digitaria exilis</name>
    <dbReference type="NCBI Taxonomy" id="1010633"/>
    <lineage>
        <taxon>Eukaryota</taxon>
        <taxon>Viridiplantae</taxon>
        <taxon>Streptophyta</taxon>
        <taxon>Embryophyta</taxon>
        <taxon>Tracheophyta</taxon>
        <taxon>Spermatophyta</taxon>
        <taxon>Magnoliopsida</taxon>
        <taxon>Liliopsida</taxon>
        <taxon>Poales</taxon>
        <taxon>Poaceae</taxon>
        <taxon>PACMAD clade</taxon>
        <taxon>Panicoideae</taxon>
        <taxon>Panicodae</taxon>
        <taxon>Paniceae</taxon>
        <taxon>Anthephorinae</taxon>
        <taxon>Digitaria</taxon>
    </lineage>
</organism>
<reference evidence="13" key="1">
    <citation type="submission" date="2020-07" db="EMBL/GenBank/DDBJ databases">
        <title>Genome sequence and genetic diversity analysis of an under-domesticated orphan crop, white fonio (Digitaria exilis).</title>
        <authorList>
            <person name="Bennetzen J.L."/>
            <person name="Chen S."/>
            <person name="Ma X."/>
            <person name="Wang X."/>
            <person name="Yssel A.E.J."/>
            <person name="Chaluvadi S.R."/>
            <person name="Johnson M."/>
            <person name="Gangashetty P."/>
            <person name="Hamidou F."/>
            <person name="Sanogo M.D."/>
            <person name="Zwaenepoel A."/>
            <person name="Wallace J."/>
            <person name="Van De Peer Y."/>
            <person name="Van Deynze A."/>
        </authorList>
    </citation>
    <scope>NUCLEOTIDE SEQUENCE</scope>
    <source>
        <tissue evidence="13">Leaves</tissue>
    </source>
</reference>
<comment type="caution">
    <text evidence="13">The sequence shown here is derived from an EMBL/GenBank/DDBJ whole genome shotgun (WGS) entry which is preliminary data.</text>
</comment>
<keyword evidence="6" id="KW-0067">ATP-binding</keyword>
<evidence type="ECO:0000313" key="13">
    <source>
        <dbReference type="EMBL" id="KAF8648718.1"/>
    </source>
</evidence>
<keyword evidence="4" id="KW-0547">Nucleotide-binding</keyword>
<dbReference type="InterPro" id="IPR001611">
    <property type="entry name" value="Leu-rich_rpt"/>
</dbReference>
<evidence type="ECO:0000256" key="6">
    <source>
        <dbReference type="ARBA" id="ARBA00022840"/>
    </source>
</evidence>
<evidence type="ECO:0000256" key="1">
    <source>
        <dbReference type="ARBA" id="ARBA00008894"/>
    </source>
</evidence>
<dbReference type="GO" id="GO:0043531">
    <property type="term" value="F:ADP binding"/>
    <property type="evidence" value="ECO:0007669"/>
    <property type="project" value="InterPro"/>
</dbReference>
<dbReference type="Pfam" id="PF00560">
    <property type="entry name" value="LRR_1"/>
    <property type="match status" value="2"/>
</dbReference>
<dbReference type="SUPFAM" id="SSF52058">
    <property type="entry name" value="L domain-like"/>
    <property type="match status" value="2"/>
</dbReference>
<evidence type="ECO:0000256" key="4">
    <source>
        <dbReference type="ARBA" id="ARBA00022741"/>
    </source>
</evidence>
<sequence length="1103" mass="124760">MVAAPVVQRVAGKLGDIAWEKLQLLWNFKEDVQDIEGKMVDLQVAVSFADKHSRGTEDSPVQHWLKKYKFVAYDMEDALDELEADAMIWKHSPSKVKMFFSSINPLIVRITMSNKIRNIRVKLDKISEDQKKFAPLLLPTPTGQDNNKGQGETFIGERDEIEMVGREKEKNDILIKVSQKEGDQEISIIPVVGLGGMGKTTLAKSVYNDKQTLINFDVKAWVHVSEDFDLNKIVSDIICQVEGASPGNAQLTELEDIGKEIAQLCHGVPLVAKALGYVMQKHCTRKEWLGIKNSNILDIKDDQKGILKGLLLSYYHMPPELKLCFMYCSMFPKGHDIDHDCLIQQWIALGFIQGTEEHLLQKIGTEYINELLGMSFLSILTSSTVSPERIFKPTLRLRMHDMVHDLARHVAADEFSYTTGAANINARRDMMNCHYYLLINQNEASSTYKYFPIKVRALHSRGCDKMHLPEKAFSHTLCLRVLDLSGCHGTELPSSIYKLKLLRYLDASNLPSSSLPKSLNRLLNLQTLILSNSSMKTLPRNIGSLQKLQYFDLSGCVNLYELPNSFGDLSALLFLNLASCHEIPTLPESFGKLRKLQFLNLSDFYRLYSLPESCCQLHDLTYLYLSDCHNLEKLPDCIDSLSKLEYLNMSGCSKVQILPDSLCKLTVLKHLNLSFCVKLEHLPSSMGDLQLQYLDLDGCFSLDNLPDSIFNMSTLKNFEGSFVNDGTLENTKKLREKVKSKGSAKRDGESSDFWSQIEELGRTPIHDLSIICLGNVKHLKEASKAKLSNISMLTRLELRWQRDGDYLAEDTSATTDKTLLEKLLPPRSLQHICLDGYLCIDLPAWMVDITSYLPHLTNISLVNLQGCNCLPPLGCLPNLRLLFMSKMPNIRSVGREFYGDYRSCQKLRIVALSSMDNLEEWWTTRSSNEDGEFLIPNLYSLLVADCPKLKFLPYPPTSMMWVVANSDHVLPEHGFGSLSSTTSPFFLQFGGAPPSEVWRRAHQYLSLIDILILSDMPGLRTLPEAARGFPSLRKLGIEDCDALDTLPEWLGDLTSLREIAIENCPQRLTDLNKLRIVKCPELSDKCRGEDKHKIAHIPEVEFE</sequence>
<dbReference type="SUPFAM" id="SSF52540">
    <property type="entry name" value="P-loop containing nucleoside triphosphate hydrolases"/>
    <property type="match status" value="1"/>
</dbReference>
<keyword evidence="2" id="KW-0433">Leucine-rich repeat</keyword>
<evidence type="ECO:0000256" key="2">
    <source>
        <dbReference type="ARBA" id="ARBA00022614"/>
    </source>
</evidence>
<proteinExistence type="inferred from homology"/>
<keyword evidence="7" id="KW-0175">Coiled coil</keyword>
<feature type="domain" description="R13L1/DRL21-like LRR repeat region" evidence="12">
    <location>
        <begin position="766"/>
        <end position="887"/>
    </location>
</feature>
<dbReference type="InterPro" id="IPR032675">
    <property type="entry name" value="LRR_dom_sf"/>
</dbReference>
<dbReference type="FunFam" id="1.10.10.10:FF:000322">
    <property type="entry name" value="Probable disease resistance protein At1g63360"/>
    <property type="match status" value="1"/>
</dbReference>
<dbReference type="GO" id="GO:0002758">
    <property type="term" value="P:innate immune response-activating signaling pathway"/>
    <property type="evidence" value="ECO:0007669"/>
    <property type="project" value="UniProtKB-ARBA"/>
</dbReference>
<dbReference type="Gene3D" id="3.80.10.10">
    <property type="entry name" value="Ribonuclease Inhibitor"/>
    <property type="match status" value="3"/>
</dbReference>
<name>A0A835DVC1_9POAL</name>
<feature type="domain" description="NB-ARC" evidence="8">
    <location>
        <begin position="167"/>
        <end position="250"/>
    </location>
</feature>
<dbReference type="Gene3D" id="1.20.5.4130">
    <property type="match status" value="1"/>
</dbReference>
<evidence type="ECO:0000259" key="8">
    <source>
        <dbReference type="Pfam" id="PF00931"/>
    </source>
</evidence>
<keyword evidence="14" id="KW-1185">Reference proteome</keyword>
<evidence type="ECO:0000259" key="12">
    <source>
        <dbReference type="Pfam" id="PF25019"/>
    </source>
</evidence>
<dbReference type="InterPro" id="IPR036388">
    <property type="entry name" value="WH-like_DNA-bd_sf"/>
</dbReference>
<dbReference type="Gene3D" id="1.10.10.10">
    <property type="entry name" value="Winged helix-like DNA-binding domain superfamily/Winged helix DNA-binding domain"/>
    <property type="match status" value="1"/>
</dbReference>
<dbReference type="Pfam" id="PF25019">
    <property type="entry name" value="LRR_R13L1-DRL21"/>
    <property type="match status" value="1"/>
</dbReference>
<dbReference type="GO" id="GO:0042742">
    <property type="term" value="P:defense response to bacterium"/>
    <property type="evidence" value="ECO:0007669"/>
    <property type="project" value="UniProtKB-ARBA"/>
</dbReference>
<protein>
    <submittedName>
        <fullName evidence="13">Uncharacterized protein</fullName>
    </submittedName>
</protein>
<gene>
    <name evidence="13" type="ORF">HU200_064772</name>
</gene>
<dbReference type="InterPro" id="IPR056789">
    <property type="entry name" value="LRR_R13L1-DRL21"/>
</dbReference>
<evidence type="ECO:0000259" key="11">
    <source>
        <dbReference type="Pfam" id="PF23598"/>
    </source>
</evidence>
<comment type="similarity">
    <text evidence="1">Belongs to the disease resistance NB-LRR family.</text>
</comment>
<dbReference type="InterPro" id="IPR055414">
    <property type="entry name" value="LRR_R13L4/SHOC2-like"/>
</dbReference>
<dbReference type="PANTHER" id="PTHR36766:SF40">
    <property type="entry name" value="DISEASE RESISTANCE PROTEIN RGA3"/>
    <property type="match status" value="1"/>
</dbReference>
<feature type="domain" description="Disease resistance N-terminal" evidence="9">
    <location>
        <begin position="6"/>
        <end position="98"/>
    </location>
</feature>
<evidence type="ECO:0000259" key="9">
    <source>
        <dbReference type="Pfam" id="PF18052"/>
    </source>
</evidence>
<accession>A0A835DVC1</accession>
<dbReference type="PRINTS" id="PR00364">
    <property type="entry name" value="DISEASERSIST"/>
</dbReference>
<evidence type="ECO:0000256" key="7">
    <source>
        <dbReference type="ARBA" id="ARBA00023054"/>
    </source>
</evidence>
<dbReference type="PANTHER" id="PTHR36766">
    <property type="entry name" value="PLANT BROAD-SPECTRUM MILDEW RESISTANCE PROTEIN RPW8"/>
    <property type="match status" value="1"/>
</dbReference>
<keyword evidence="5" id="KW-0611">Plant defense</keyword>
<dbReference type="GO" id="GO:0005524">
    <property type="term" value="F:ATP binding"/>
    <property type="evidence" value="ECO:0007669"/>
    <property type="project" value="UniProtKB-KW"/>
</dbReference>
<keyword evidence="3" id="KW-0677">Repeat</keyword>
<evidence type="ECO:0000256" key="5">
    <source>
        <dbReference type="ARBA" id="ARBA00022821"/>
    </source>
</evidence>
<evidence type="ECO:0000259" key="10">
    <source>
        <dbReference type="Pfam" id="PF23559"/>
    </source>
</evidence>
<dbReference type="InterPro" id="IPR027417">
    <property type="entry name" value="P-loop_NTPase"/>
</dbReference>
<dbReference type="GO" id="GO:0009626">
    <property type="term" value="P:plant-type hypersensitive response"/>
    <property type="evidence" value="ECO:0007669"/>
    <property type="project" value="UniProtKB-ARBA"/>
</dbReference>
<dbReference type="Gene3D" id="3.40.50.300">
    <property type="entry name" value="P-loop containing nucleotide triphosphate hydrolases"/>
    <property type="match status" value="1"/>
</dbReference>
<dbReference type="Proteomes" id="UP000636709">
    <property type="component" value="Unassembled WGS sequence"/>
</dbReference>
<evidence type="ECO:0000256" key="3">
    <source>
        <dbReference type="ARBA" id="ARBA00022737"/>
    </source>
</evidence>
<dbReference type="AlphaFoldDB" id="A0A835DVC1"/>
<dbReference type="OrthoDB" id="674488at2759"/>